<name>A0A8J6KVF4_MICOH</name>
<evidence type="ECO:0000256" key="5">
    <source>
        <dbReference type="ARBA" id="ARBA00022989"/>
    </source>
</evidence>
<accession>A0A8J6KVF4</accession>
<dbReference type="Pfam" id="PF08205">
    <property type="entry name" value="C2-set_2"/>
    <property type="match status" value="2"/>
</dbReference>
<keyword evidence="6" id="KW-0472">Membrane</keyword>
<dbReference type="EMBL" id="JAATJU010021751">
    <property type="protein sequence ID" value="KAH0512813.1"/>
    <property type="molecule type" value="Genomic_DNA"/>
</dbReference>
<organism evidence="11 12">
    <name type="scientific">Microtus ochrogaster</name>
    <name type="common">Prairie vole</name>
    <dbReference type="NCBI Taxonomy" id="79684"/>
    <lineage>
        <taxon>Eukaryota</taxon>
        <taxon>Metazoa</taxon>
        <taxon>Chordata</taxon>
        <taxon>Craniata</taxon>
        <taxon>Vertebrata</taxon>
        <taxon>Euteleostomi</taxon>
        <taxon>Mammalia</taxon>
        <taxon>Eutheria</taxon>
        <taxon>Euarchontoglires</taxon>
        <taxon>Glires</taxon>
        <taxon>Rodentia</taxon>
        <taxon>Myomorpha</taxon>
        <taxon>Muroidea</taxon>
        <taxon>Cricetidae</taxon>
        <taxon>Arvicolinae</taxon>
        <taxon>Microtus</taxon>
    </lineage>
</organism>
<keyword evidence="5" id="KW-1133">Transmembrane helix</keyword>
<evidence type="ECO:0000256" key="2">
    <source>
        <dbReference type="ARBA" id="ARBA00008215"/>
    </source>
</evidence>
<dbReference type="GO" id="GO:0009897">
    <property type="term" value="C:external side of plasma membrane"/>
    <property type="evidence" value="ECO:0007669"/>
    <property type="project" value="TreeGrafter"/>
</dbReference>
<dbReference type="GO" id="GO:0038023">
    <property type="term" value="F:signaling receptor activity"/>
    <property type="evidence" value="ECO:0007669"/>
    <property type="project" value="InterPro"/>
</dbReference>
<dbReference type="Gene3D" id="2.60.40.10">
    <property type="entry name" value="Immunoglobulins"/>
    <property type="match status" value="4"/>
</dbReference>
<keyword evidence="8 11" id="KW-0675">Receptor</keyword>
<dbReference type="FunFam" id="2.60.40.10:FF:000584">
    <property type="entry name" value="Cell surface glycoprotein CD200 receptor 1"/>
    <property type="match status" value="2"/>
</dbReference>
<evidence type="ECO:0000256" key="9">
    <source>
        <dbReference type="ARBA" id="ARBA00023180"/>
    </source>
</evidence>
<evidence type="ECO:0000256" key="3">
    <source>
        <dbReference type="ARBA" id="ARBA00022692"/>
    </source>
</evidence>
<dbReference type="Proteomes" id="UP000710432">
    <property type="component" value="Unassembled WGS sequence"/>
</dbReference>
<dbReference type="PANTHER" id="PTHR21462">
    <property type="entry name" value="CELL SURFACE GLYCOPROTEIN OX2 RECEPTOR PRECURSOR"/>
    <property type="match status" value="1"/>
</dbReference>
<keyword evidence="9" id="KW-0325">Glycoprotein</keyword>
<dbReference type="SUPFAM" id="SSF48726">
    <property type="entry name" value="Immunoglobulin"/>
    <property type="match status" value="3"/>
</dbReference>
<comment type="similarity">
    <text evidence="2">Belongs to the CD200R family.</text>
</comment>
<comment type="caution">
    <text evidence="11">The sequence shown here is derived from an EMBL/GenBank/DDBJ whole genome shotgun (WGS) entry which is preliminary data.</text>
</comment>
<dbReference type="InterPro" id="IPR013162">
    <property type="entry name" value="CD80_C2-set"/>
</dbReference>
<feature type="domain" description="Ig-like" evidence="10">
    <location>
        <begin position="53"/>
        <end position="140"/>
    </location>
</feature>
<dbReference type="PANTHER" id="PTHR21462:SF2">
    <property type="entry name" value="CELL SURFACE GLYCOPROTEIN CD200 RECEPTOR 2"/>
    <property type="match status" value="1"/>
</dbReference>
<evidence type="ECO:0000256" key="6">
    <source>
        <dbReference type="ARBA" id="ARBA00023136"/>
    </source>
</evidence>
<protein>
    <submittedName>
        <fullName evidence="11">Cell surface glycoprotein CD200 receptor 1</fullName>
    </submittedName>
</protein>
<dbReference type="InterPro" id="IPR040012">
    <property type="entry name" value="CD200R"/>
</dbReference>
<feature type="domain" description="Ig-like" evidence="10">
    <location>
        <begin position="234"/>
        <end position="329"/>
    </location>
</feature>
<reference evidence="11" key="1">
    <citation type="submission" date="2020-03" db="EMBL/GenBank/DDBJ databases">
        <title>Studies in the Genomics of Life Span.</title>
        <authorList>
            <person name="Glass D."/>
        </authorList>
    </citation>
    <scope>NUCLEOTIDE SEQUENCE</scope>
    <source>
        <strain evidence="11">LTLLF</strain>
        <tissue evidence="11">Muscle</tissue>
    </source>
</reference>
<keyword evidence="4" id="KW-0732">Signal</keyword>
<dbReference type="PROSITE" id="PS50835">
    <property type="entry name" value="IG_LIKE"/>
    <property type="match status" value="2"/>
</dbReference>
<evidence type="ECO:0000256" key="1">
    <source>
        <dbReference type="ARBA" id="ARBA00004479"/>
    </source>
</evidence>
<sequence length="338" mass="37331">METNETNCTDKRLTWVFTPDQSPVLQINAVTLDLEGLYSCEIATAKGNFLRRQDLHVLVPAAVTLLPGENRTAVCEAIAGKPAAQIFWTPDGDHITKQESHSNGTMTVRSTYHWEQNNVSAVFCVVSHLTGNQTLPIELNQVSDTLFVQMGAKALLCCHPSPMTETVLIRWVIALRGQPPCRIIYRAETKESNETNCTDKRITWATTPDQSPDLLINAAAVDHDGLYSCDILTPQGNFQERHDLQVLVPPAVTLLPGENRTAVCEAIAGKPAAQIFWTPDGNHITMQESHSNGTVTVRSIYHWEQNNVSAVFCFASHPTGNLTLSIELNQGKCLIFKE</sequence>
<dbReference type="GO" id="GO:0150077">
    <property type="term" value="P:regulation of neuroinflammatory response"/>
    <property type="evidence" value="ECO:0007669"/>
    <property type="project" value="InterPro"/>
</dbReference>
<keyword evidence="3" id="KW-0812">Transmembrane</keyword>
<evidence type="ECO:0000256" key="4">
    <source>
        <dbReference type="ARBA" id="ARBA00022729"/>
    </source>
</evidence>
<keyword evidence="7" id="KW-1015">Disulfide bond</keyword>
<proteinExistence type="inferred from homology"/>
<evidence type="ECO:0000256" key="8">
    <source>
        <dbReference type="ARBA" id="ARBA00023170"/>
    </source>
</evidence>
<dbReference type="InterPro" id="IPR013106">
    <property type="entry name" value="Ig_V-set"/>
</dbReference>
<evidence type="ECO:0000313" key="11">
    <source>
        <dbReference type="EMBL" id="KAH0512813.1"/>
    </source>
</evidence>
<evidence type="ECO:0000313" key="12">
    <source>
        <dbReference type="Proteomes" id="UP000710432"/>
    </source>
</evidence>
<dbReference type="AlphaFoldDB" id="A0A8J6KVF4"/>
<dbReference type="InterPro" id="IPR013783">
    <property type="entry name" value="Ig-like_fold"/>
</dbReference>
<dbReference type="InterPro" id="IPR036179">
    <property type="entry name" value="Ig-like_dom_sf"/>
</dbReference>
<evidence type="ECO:0000256" key="7">
    <source>
        <dbReference type="ARBA" id="ARBA00023157"/>
    </source>
</evidence>
<comment type="subcellular location">
    <subcellularLocation>
        <location evidence="1">Membrane</location>
        <topology evidence="1">Single-pass type I membrane protein</topology>
    </subcellularLocation>
</comment>
<dbReference type="Pfam" id="PF07686">
    <property type="entry name" value="V-set"/>
    <property type="match status" value="1"/>
</dbReference>
<dbReference type="InterPro" id="IPR007110">
    <property type="entry name" value="Ig-like_dom"/>
</dbReference>
<gene>
    <name evidence="11" type="ORF">LTLLF_103705</name>
</gene>
<evidence type="ECO:0000259" key="10">
    <source>
        <dbReference type="PROSITE" id="PS50835"/>
    </source>
</evidence>